<dbReference type="CDD" id="cd17920">
    <property type="entry name" value="DEXHc_RecQ"/>
    <property type="match status" value="1"/>
</dbReference>
<reference evidence="15" key="2">
    <citation type="journal article" date="2021" name="PeerJ">
        <title>Extensive microbial diversity within the chicken gut microbiome revealed by metagenomics and culture.</title>
        <authorList>
            <person name="Gilroy R."/>
            <person name="Ravi A."/>
            <person name="Getino M."/>
            <person name="Pursley I."/>
            <person name="Horton D.L."/>
            <person name="Alikhan N.F."/>
            <person name="Baker D."/>
            <person name="Gharbi K."/>
            <person name="Hall N."/>
            <person name="Watson M."/>
            <person name="Adriaenssens E.M."/>
            <person name="Foster-Nyarko E."/>
            <person name="Jarju S."/>
            <person name="Secka A."/>
            <person name="Antonio M."/>
            <person name="Oren A."/>
            <person name="Chaudhuri R.R."/>
            <person name="La Ragione R."/>
            <person name="Hildebrand F."/>
            <person name="Pallen M.J."/>
        </authorList>
    </citation>
    <scope>NUCLEOTIDE SEQUENCE</scope>
    <source>
        <strain evidence="15">10037</strain>
    </source>
</reference>
<evidence type="ECO:0000256" key="3">
    <source>
        <dbReference type="ARBA" id="ARBA00022741"/>
    </source>
</evidence>
<dbReference type="Pfam" id="PF00271">
    <property type="entry name" value="Helicase_C"/>
    <property type="match status" value="1"/>
</dbReference>
<keyword evidence="6" id="KW-0067">ATP-binding</keyword>
<evidence type="ECO:0000256" key="7">
    <source>
        <dbReference type="ARBA" id="ARBA00023125"/>
    </source>
</evidence>
<gene>
    <name evidence="15" type="ORF">IAB93_03105</name>
</gene>
<comment type="caution">
    <text evidence="15">The sequence shown here is derived from an EMBL/GenBank/DDBJ whole genome shotgun (WGS) entry which is preliminary data.</text>
</comment>
<evidence type="ECO:0000256" key="8">
    <source>
        <dbReference type="ARBA" id="ARBA00023235"/>
    </source>
</evidence>
<accession>A0A9D9I3J9</accession>
<dbReference type="SMART" id="SM00487">
    <property type="entry name" value="DEXDc"/>
    <property type="match status" value="1"/>
</dbReference>
<evidence type="ECO:0000313" key="16">
    <source>
        <dbReference type="Proteomes" id="UP000823597"/>
    </source>
</evidence>
<sequence length="658" mass="75374">MSSKWGEDVDRPQAVLQEYWGYPGFRPKQREIIDSALRGEDVLAILPTGGGKSVCFQVPTLMREGLGIVVTPLIALMKDQVANLNARGIKSLAVYAGMSAKEIDIALDNAVFGDFKFLYLSPERLKSEMFRQRLPYMKVAYLIVDEAHCISQWGYDFRPDYLEIAAVREITGAGVPVIALTATATPEVAADIMDKLGFRVPNLIQGSFARENLSYVVRKCEDKQGQLLSICKGVPGTGIVYVRMRKRAEEIAAFLKANGYVAEAYHAGMGKDTRELIQERWKTGKTRIIVSTNAFGMGIDKPDVRFVCHFDMPDSIEAYFQEAGRGGRDGKRSYAVLLWNDSDIRRLEQIKENSFPPLDYIEDVYHKVHNFFEIPFDFGEGRVGKFDIARFCAKYKLSRSKVASAIRYIELENHWVVEEEGELPTRVSFTMSREDMYSYNPEDRTEDEIIDVLMRRYPGIFSSNVAVDTEYLAKMSECTEGEVKRRLYRLSQKGVIRYIPSDKTPMIYFKENRLMPKNVCLPKARYNERLGRFTGRLDAMIGYVTREDECRSVLLLEYFGEKGGKKCGKCDVCISERNRKRPQRRMMREEIMQFVSGYDFSAICRLYRIDRANDRYWLAKAVSTNEFLSDMIARFGDGYKDCISLLRYMSDAGLLRTL</sequence>
<keyword evidence="8" id="KW-0413">Isomerase</keyword>
<name>A0A9D9I3J9_9BACT</name>
<keyword evidence="5 15" id="KW-0347">Helicase</keyword>
<evidence type="ECO:0000256" key="11">
    <source>
        <dbReference type="ARBA" id="ARBA00044535"/>
    </source>
</evidence>
<dbReference type="SUPFAM" id="SSF52540">
    <property type="entry name" value="P-loop containing nucleoside triphosphate hydrolases"/>
    <property type="match status" value="1"/>
</dbReference>
<dbReference type="GO" id="GO:0043590">
    <property type="term" value="C:bacterial nucleoid"/>
    <property type="evidence" value="ECO:0007669"/>
    <property type="project" value="TreeGrafter"/>
</dbReference>
<keyword evidence="3" id="KW-0547">Nucleotide-binding</keyword>
<dbReference type="Pfam" id="PF00270">
    <property type="entry name" value="DEAD"/>
    <property type="match status" value="1"/>
</dbReference>
<evidence type="ECO:0000256" key="9">
    <source>
        <dbReference type="ARBA" id="ARBA00034617"/>
    </source>
</evidence>
<evidence type="ECO:0000259" key="13">
    <source>
        <dbReference type="PROSITE" id="PS51192"/>
    </source>
</evidence>
<dbReference type="GO" id="GO:0009378">
    <property type="term" value="F:four-way junction helicase activity"/>
    <property type="evidence" value="ECO:0007669"/>
    <property type="project" value="TreeGrafter"/>
</dbReference>
<dbReference type="InterPro" id="IPR032284">
    <property type="entry name" value="RecQ_Zn-bd"/>
</dbReference>
<dbReference type="GO" id="GO:0006310">
    <property type="term" value="P:DNA recombination"/>
    <property type="evidence" value="ECO:0007669"/>
    <property type="project" value="InterPro"/>
</dbReference>
<dbReference type="InterPro" id="IPR001650">
    <property type="entry name" value="Helicase_C-like"/>
</dbReference>
<keyword evidence="4" id="KW-0378">Hydrolase</keyword>
<proteinExistence type="inferred from homology"/>
<dbReference type="GO" id="GO:0005737">
    <property type="term" value="C:cytoplasm"/>
    <property type="evidence" value="ECO:0007669"/>
    <property type="project" value="TreeGrafter"/>
</dbReference>
<dbReference type="InterPro" id="IPR014001">
    <property type="entry name" value="Helicase_ATP-bd"/>
</dbReference>
<dbReference type="InterPro" id="IPR011545">
    <property type="entry name" value="DEAD/DEAH_box_helicase_dom"/>
</dbReference>
<keyword evidence="2" id="KW-0479">Metal-binding</keyword>
<comment type="catalytic activity">
    <reaction evidence="9">
        <text>Couples ATP hydrolysis with the unwinding of duplex DNA by translocating in the 3'-5' direction.</text>
        <dbReference type="EC" id="5.6.2.4"/>
    </reaction>
</comment>
<dbReference type="PANTHER" id="PTHR13710:SF105">
    <property type="entry name" value="ATP-DEPENDENT DNA HELICASE Q1"/>
    <property type="match status" value="1"/>
</dbReference>
<dbReference type="PROSITE" id="PS51194">
    <property type="entry name" value="HELICASE_CTER"/>
    <property type="match status" value="1"/>
</dbReference>
<dbReference type="InterPro" id="IPR002464">
    <property type="entry name" value="DNA/RNA_helicase_DEAH_CS"/>
</dbReference>
<feature type="domain" description="Helicase C-terminal" evidence="14">
    <location>
        <begin position="226"/>
        <end position="369"/>
    </location>
</feature>
<evidence type="ECO:0000256" key="12">
    <source>
        <dbReference type="ARBA" id="ARBA00044550"/>
    </source>
</evidence>
<evidence type="ECO:0000256" key="2">
    <source>
        <dbReference type="ARBA" id="ARBA00022723"/>
    </source>
</evidence>
<reference evidence="15" key="1">
    <citation type="submission" date="2020-10" db="EMBL/GenBank/DDBJ databases">
        <authorList>
            <person name="Gilroy R."/>
        </authorList>
    </citation>
    <scope>NUCLEOTIDE SEQUENCE</scope>
    <source>
        <strain evidence="15">10037</strain>
    </source>
</reference>
<dbReference type="Proteomes" id="UP000823597">
    <property type="component" value="Unassembled WGS sequence"/>
</dbReference>
<dbReference type="Gene3D" id="1.10.10.10">
    <property type="entry name" value="Winged helix-like DNA-binding domain superfamily/Winged helix DNA-binding domain"/>
    <property type="match status" value="1"/>
</dbReference>
<dbReference type="InterPro" id="IPR036388">
    <property type="entry name" value="WH-like_DNA-bd_sf"/>
</dbReference>
<dbReference type="InterPro" id="IPR027417">
    <property type="entry name" value="P-loop_NTPase"/>
</dbReference>
<dbReference type="NCBIfam" id="TIGR00614">
    <property type="entry name" value="recQ_fam"/>
    <property type="match status" value="1"/>
</dbReference>
<comment type="similarity">
    <text evidence="1">Belongs to the helicase family. RecQ subfamily.</text>
</comment>
<organism evidence="15 16">
    <name type="scientific">Candidatus Merdivivens pullistercoris</name>
    <dbReference type="NCBI Taxonomy" id="2840873"/>
    <lineage>
        <taxon>Bacteria</taxon>
        <taxon>Pseudomonadati</taxon>
        <taxon>Bacteroidota</taxon>
        <taxon>Bacteroidia</taxon>
        <taxon>Bacteroidales</taxon>
        <taxon>Muribaculaceae</taxon>
        <taxon>Muribaculaceae incertae sedis</taxon>
        <taxon>Candidatus Merdivivens</taxon>
    </lineage>
</organism>
<evidence type="ECO:0000256" key="10">
    <source>
        <dbReference type="ARBA" id="ARBA00034808"/>
    </source>
</evidence>
<dbReference type="FunFam" id="3.40.50.300:FF:001389">
    <property type="entry name" value="ATP-dependent DNA helicase RecQ"/>
    <property type="match status" value="1"/>
</dbReference>
<dbReference type="GO" id="GO:0043138">
    <property type="term" value="F:3'-5' DNA helicase activity"/>
    <property type="evidence" value="ECO:0007669"/>
    <property type="project" value="UniProtKB-EC"/>
</dbReference>
<dbReference type="PROSITE" id="PS51192">
    <property type="entry name" value="HELICASE_ATP_BIND_1"/>
    <property type="match status" value="1"/>
</dbReference>
<dbReference type="GO" id="GO:0030894">
    <property type="term" value="C:replisome"/>
    <property type="evidence" value="ECO:0007669"/>
    <property type="project" value="TreeGrafter"/>
</dbReference>
<dbReference type="PANTHER" id="PTHR13710">
    <property type="entry name" value="DNA HELICASE RECQ FAMILY MEMBER"/>
    <property type="match status" value="1"/>
</dbReference>
<dbReference type="GO" id="GO:0005524">
    <property type="term" value="F:ATP binding"/>
    <property type="evidence" value="ECO:0007669"/>
    <property type="project" value="UniProtKB-KW"/>
</dbReference>
<dbReference type="EC" id="5.6.2.4" evidence="10"/>
<feature type="domain" description="Helicase ATP-binding" evidence="13">
    <location>
        <begin position="33"/>
        <end position="202"/>
    </location>
</feature>
<evidence type="ECO:0000259" key="14">
    <source>
        <dbReference type="PROSITE" id="PS51194"/>
    </source>
</evidence>
<dbReference type="GO" id="GO:0006281">
    <property type="term" value="P:DNA repair"/>
    <property type="evidence" value="ECO:0007669"/>
    <property type="project" value="TreeGrafter"/>
</dbReference>
<dbReference type="InterPro" id="IPR004589">
    <property type="entry name" value="DNA_helicase_ATP-dep_RecQ"/>
</dbReference>
<keyword evidence="7" id="KW-0238">DNA-binding</keyword>
<dbReference type="AlphaFoldDB" id="A0A9D9I3J9"/>
<dbReference type="PROSITE" id="PS00690">
    <property type="entry name" value="DEAH_ATP_HELICASE"/>
    <property type="match status" value="1"/>
</dbReference>
<dbReference type="GO" id="GO:0003677">
    <property type="term" value="F:DNA binding"/>
    <property type="evidence" value="ECO:0007669"/>
    <property type="project" value="UniProtKB-KW"/>
</dbReference>
<dbReference type="GO" id="GO:0046872">
    <property type="term" value="F:metal ion binding"/>
    <property type="evidence" value="ECO:0007669"/>
    <property type="project" value="UniProtKB-KW"/>
</dbReference>
<dbReference type="Gene3D" id="3.40.50.300">
    <property type="entry name" value="P-loop containing nucleotide triphosphate hydrolases"/>
    <property type="match status" value="2"/>
</dbReference>
<evidence type="ECO:0000256" key="4">
    <source>
        <dbReference type="ARBA" id="ARBA00022801"/>
    </source>
</evidence>
<evidence type="ECO:0000256" key="5">
    <source>
        <dbReference type="ARBA" id="ARBA00022806"/>
    </source>
</evidence>
<evidence type="ECO:0000256" key="1">
    <source>
        <dbReference type="ARBA" id="ARBA00005446"/>
    </source>
</evidence>
<dbReference type="GO" id="GO:0016787">
    <property type="term" value="F:hydrolase activity"/>
    <property type="evidence" value="ECO:0007669"/>
    <property type="project" value="UniProtKB-KW"/>
</dbReference>
<protein>
    <recommendedName>
        <fullName evidence="11">ATP-dependent DNA helicase RecQ</fullName>
        <ecNumber evidence="10">5.6.2.4</ecNumber>
    </recommendedName>
    <alternativeName>
        <fullName evidence="12">DNA 3'-5' helicase RecQ</fullName>
    </alternativeName>
</protein>
<evidence type="ECO:0000256" key="6">
    <source>
        <dbReference type="ARBA" id="ARBA00022840"/>
    </source>
</evidence>
<dbReference type="Pfam" id="PF16124">
    <property type="entry name" value="RecQ_Zn_bind"/>
    <property type="match status" value="1"/>
</dbReference>
<evidence type="ECO:0000313" key="15">
    <source>
        <dbReference type="EMBL" id="MBO8464967.1"/>
    </source>
</evidence>
<dbReference type="SMART" id="SM00490">
    <property type="entry name" value="HELICc"/>
    <property type="match status" value="1"/>
</dbReference>
<dbReference type="EMBL" id="JADIME010000034">
    <property type="protein sequence ID" value="MBO8464967.1"/>
    <property type="molecule type" value="Genomic_DNA"/>
</dbReference>